<name>A0ABX1DH28_9FLAO</name>
<dbReference type="Gene3D" id="3.30.70.1430">
    <property type="entry name" value="Multidrug efflux transporter AcrB pore domain"/>
    <property type="match status" value="1"/>
</dbReference>
<organism evidence="1 2">
    <name type="scientific">Tamlana crocina</name>
    <dbReference type="NCBI Taxonomy" id="393006"/>
    <lineage>
        <taxon>Bacteria</taxon>
        <taxon>Pseudomonadati</taxon>
        <taxon>Bacteroidota</taxon>
        <taxon>Flavobacteriia</taxon>
        <taxon>Flavobacteriales</taxon>
        <taxon>Flavobacteriaceae</taxon>
        <taxon>Tamlana</taxon>
    </lineage>
</organism>
<keyword evidence="2" id="KW-1185">Reference proteome</keyword>
<comment type="caution">
    <text evidence="1">The sequence shown here is derived from an EMBL/GenBank/DDBJ whole genome shotgun (WGS) entry which is preliminary data.</text>
</comment>
<reference evidence="1 2" key="1">
    <citation type="submission" date="2020-03" db="EMBL/GenBank/DDBJ databases">
        <title>Tamlana sp. nov, isolated from XXX.</title>
        <authorList>
            <person name="Cao W.R."/>
        </authorList>
    </citation>
    <scope>NUCLEOTIDE SEQUENCE [LARGE SCALE GENOMIC DNA]</scope>
    <source>
        <strain evidence="1 2">HST1-43</strain>
    </source>
</reference>
<feature type="non-terminal residue" evidence="1">
    <location>
        <position position="115"/>
    </location>
</feature>
<protein>
    <submittedName>
        <fullName evidence="1">Efflux RND transporter permease subunit</fullName>
    </submittedName>
</protein>
<accession>A0ABX1DH28</accession>
<dbReference type="EMBL" id="JAAVJS010000547">
    <property type="protein sequence ID" value="NJX17367.1"/>
    <property type="molecule type" value="Genomic_DNA"/>
</dbReference>
<evidence type="ECO:0000313" key="2">
    <source>
        <dbReference type="Proteomes" id="UP000760545"/>
    </source>
</evidence>
<proteinExistence type="predicted"/>
<gene>
    <name evidence="1" type="ORF">HC176_17995</name>
</gene>
<sequence length="115" mass="12961">EYMDRFMNELTQLINDSIPEKKVSLIITSPGWGSGSVNSGFGRVALVEPSERDRSQDEIAADLTRWTKQFPGARTNVSQSPTIAVNRRGGMPIQYIIQAQNFEQLEAKIPQFMEE</sequence>
<evidence type="ECO:0000313" key="1">
    <source>
        <dbReference type="EMBL" id="NJX17367.1"/>
    </source>
</evidence>
<dbReference type="SUPFAM" id="SSF82693">
    <property type="entry name" value="Multidrug efflux transporter AcrB pore domain, PN1, PN2, PC1 and PC2 subdomains"/>
    <property type="match status" value="1"/>
</dbReference>
<dbReference type="Proteomes" id="UP000760545">
    <property type="component" value="Unassembled WGS sequence"/>
</dbReference>
<feature type="non-terminal residue" evidence="1">
    <location>
        <position position="1"/>
    </location>
</feature>